<dbReference type="Pfam" id="PF08167">
    <property type="entry name" value="RIX1"/>
    <property type="match status" value="1"/>
</dbReference>
<dbReference type="InterPro" id="IPR016024">
    <property type="entry name" value="ARM-type_fold"/>
</dbReference>
<dbReference type="InParanoid" id="A0A165IGE9"/>
<gene>
    <name evidence="7" type="ORF">LAESUDRAFT_754063</name>
</gene>
<dbReference type="OrthoDB" id="20900at2759"/>
<dbReference type="GO" id="GO:0005634">
    <property type="term" value="C:nucleus"/>
    <property type="evidence" value="ECO:0007669"/>
    <property type="project" value="UniProtKB-SubCell"/>
</dbReference>
<keyword evidence="4" id="KW-0539">Nucleus</keyword>
<organism evidence="7 8">
    <name type="scientific">Laetiporus sulphureus 93-53</name>
    <dbReference type="NCBI Taxonomy" id="1314785"/>
    <lineage>
        <taxon>Eukaryota</taxon>
        <taxon>Fungi</taxon>
        <taxon>Dikarya</taxon>
        <taxon>Basidiomycota</taxon>
        <taxon>Agaricomycotina</taxon>
        <taxon>Agaricomycetes</taxon>
        <taxon>Polyporales</taxon>
        <taxon>Laetiporus</taxon>
    </lineage>
</organism>
<dbReference type="PANTHER" id="PTHR34105">
    <property type="entry name" value="PROLINE-, GLUTAMIC ACID- AND LEUCINE-RICH PROTEIN 1"/>
    <property type="match status" value="1"/>
</dbReference>
<dbReference type="Proteomes" id="UP000076871">
    <property type="component" value="Unassembled WGS sequence"/>
</dbReference>
<dbReference type="FunCoup" id="A0A165IGE9">
    <property type="interactions" value="186"/>
</dbReference>
<proteinExistence type="inferred from homology"/>
<feature type="domain" description="Pre-rRNA-processing protein RIX1 N-terminal" evidence="6">
    <location>
        <begin position="8"/>
        <end position="190"/>
    </location>
</feature>
<dbReference type="InterPro" id="IPR012583">
    <property type="entry name" value="RIX1_N"/>
</dbReference>
<feature type="compositionally biased region" description="Polar residues" evidence="5">
    <location>
        <begin position="720"/>
        <end position="737"/>
    </location>
</feature>
<accession>A0A165IGE9</accession>
<dbReference type="SUPFAM" id="SSF48371">
    <property type="entry name" value="ARM repeat"/>
    <property type="match status" value="1"/>
</dbReference>
<evidence type="ECO:0000256" key="3">
    <source>
        <dbReference type="ARBA" id="ARBA00021502"/>
    </source>
</evidence>
<dbReference type="AlphaFoldDB" id="A0A165IGE9"/>
<dbReference type="GeneID" id="63828866"/>
<dbReference type="EMBL" id="KV427605">
    <property type="protein sequence ID" value="KZT13037.1"/>
    <property type="molecule type" value="Genomic_DNA"/>
</dbReference>
<feature type="region of interest" description="Disordered" evidence="5">
    <location>
        <begin position="677"/>
        <end position="781"/>
    </location>
</feature>
<keyword evidence="8" id="KW-1185">Reference proteome</keyword>
<evidence type="ECO:0000256" key="2">
    <source>
        <dbReference type="ARBA" id="ARBA00010511"/>
    </source>
</evidence>
<evidence type="ECO:0000256" key="1">
    <source>
        <dbReference type="ARBA" id="ARBA00004123"/>
    </source>
</evidence>
<evidence type="ECO:0000256" key="4">
    <source>
        <dbReference type="ARBA" id="ARBA00023242"/>
    </source>
</evidence>
<feature type="region of interest" description="Disordered" evidence="5">
    <location>
        <begin position="643"/>
        <end position="662"/>
    </location>
</feature>
<name>A0A165IGE9_9APHY</name>
<dbReference type="PANTHER" id="PTHR34105:SF1">
    <property type="entry name" value="PROLINE-, GLUTAMIC ACID- AND LEUCINE-RICH PROTEIN 1"/>
    <property type="match status" value="1"/>
</dbReference>
<reference evidence="7 8" key="1">
    <citation type="journal article" date="2016" name="Mol. Biol. Evol.">
        <title>Comparative Genomics of Early-Diverging Mushroom-Forming Fungi Provides Insights into the Origins of Lignocellulose Decay Capabilities.</title>
        <authorList>
            <person name="Nagy L.G."/>
            <person name="Riley R."/>
            <person name="Tritt A."/>
            <person name="Adam C."/>
            <person name="Daum C."/>
            <person name="Floudas D."/>
            <person name="Sun H."/>
            <person name="Yadav J.S."/>
            <person name="Pangilinan J."/>
            <person name="Larsson K.H."/>
            <person name="Matsuura K."/>
            <person name="Barry K."/>
            <person name="Labutti K."/>
            <person name="Kuo R."/>
            <person name="Ohm R.A."/>
            <person name="Bhattacharya S.S."/>
            <person name="Shirouzu T."/>
            <person name="Yoshinaga Y."/>
            <person name="Martin F.M."/>
            <person name="Grigoriev I.V."/>
            <person name="Hibbett D.S."/>
        </authorList>
    </citation>
    <scope>NUCLEOTIDE SEQUENCE [LARGE SCALE GENOMIC DNA]</scope>
    <source>
        <strain evidence="7 8">93-53</strain>
    </source>
</reference>
<dbReference type="GO" id="GO:0006364">
    <property type="term" value="P:rRNA processing"/>
    <property type="evidence" value="ECO:0007669"/>
    <property type="project" value="TreeGrafter"/>
</dbReference>
<comment type="similarity">
    <text evidence="2">Belongs to the RIX1/PELP1 family.</text>
</comment>
<evidence type="ECO:0000256" key="5">
    <source>
        <dbReference type="SAM" id="MobiDB-lite"/>
    </source>
</evidence>
<comment type="subcellular location">
    <subcellularLocation>
        <location evidence="1">Nucleus</location>
    </subcellularLocation>
</comment>
<dbReference type="STRING" id="1314785.A0A165IGE9"/>
<dbReference type="RefSeq" id="XP_040770547.1">
    <property type="nucleotide sequence ID" value="XM_040911838.1"/>
</dbReference>
<evidence type="ECO:0000313" key="8">
    <source>
        <dbReference type="Proteomes" id="UP000076871"/>
    </source>
</evidence>
<protein>
    <recommendedName>
        <fullName evidence="3">Pre-rRNA-processing protein RIX1</fullName>
    </recommendedName>
</protein>
<feature type="compositionally biased region" description="Low complexity" evidence="5">
    <location>
        <begin position="418"/>
        <end position="431"/>
    </location>
</feature>
<feature type="compositionally biased region" description="Polar residues" evidence="5">
    <location>
        <begin position="688"/>
        <end position="697"/>
    </location>
</feature>
<evidence type="ECO:0000313" key="7">
    <source>
        <dbReference type="EMBL" id="KZT13037.1"/>
    </source>
</evidence>
<sequence>MEEPHLLKSLLQLQLGSDASAVLHLPFVLETINPDILSPSPHTHKWTARINYLLHSKDAGARWAGLSLALRTAICSKAMMMECAQSWLGVALPSLSKEEPQPTLKASIRLLRRIFSSATDVTEFQRQLCVPNMPKFTAALVALDEKQSDAEVLALATLTHLIPLYPTLHRSLHASLSSLALKHLNGSTPNPTPVALVEAASKLYSTLHVTGGKVGATSLWRKSLDETLSFAWGAFFNLRRTFPSAGNSQVIPQAGPSTNDPVILVPLSLDRLRAASRVLCDLLHSSTARPVLLPVGSLVNFVAALLRCSPDERVEATVDPPLRAMEVSVIPVIWELACDLIISLTGSARLHLVPHLSQLLSHLSYHLEQPRTARQRLHFLRATASLLQTESYLYDAVLSSRLARAILPFLTPLLATKTQQKGSSSTDTSKSTGKRGKKRARGYEGDEVFKVAMEIICPTAEEGEVLLVAADAVKLVFRVAQITPPVRSLVTRVLLAIYIALPHMQPALISPDLSLHGRLYARVRDICGDLASGNSSTMSKSLGLVIGTMSPDYHHPCGADVMRDIELLLHPRVPPLVRSLPHVETLSLFREEEGEEELSARQSLGLSTANDTLPLASADEQDVQMTITAPVSRPEAAFQDTAQASSRPLHTAPSDRSALTPATGTAPQFIKQFVAATPTPWTPGGHATVTTQNSQSDAPLMHPQQFDASPPQDDIPATPEVQSKTPGVSSTLSSEQTRAIPPPTSIPPVSSTSQGFVATHENEEDEPMPSINMDSDSDEES</sequence>
<evidence type="ECO:0000259" key="6">
    <source>
        <dbReference type="Pfam" id="PF08167"/>
    </source>
</evidence>
<feature type="region of interest" description="Disordered" evidence="5">
    <location>
        <begin position="418"/>
        <end position="441"/>
    </location>
</feature>